<evidence type="ECO:0000259" key="2">
    <source>
        <dbReference type="Pfam" id="PF21180"/>
    </source>
</evidence>
<dbReference type="Pfam" id="PF21180">
    <property type="entry name" value="TOP6A-Spo11_Toprim"/>
    <property type="match status" value="1"/>
</dbReference>
<dbReference type="GO" id="GO:0005694">
    <property type="term" value="C:chromosome"/>
    <property type="evidence" value="ECO:0007669"/>
    <property type="project" value="InterPro"/>
</dbReference>
<dbReference type="InterPro" id="IPR036078">
    <property type="entry name" value="Spo11/TopoVI_A_sf"/>
</dbReference>
<reference evidence="3" key="1">
    <citation type="submission" date="2019-10" db="EMBL/GenBank/DDBJ databases">
        <title>Draft genome sequece of Microseira wollei NIES-4236.</title>
        <authorList>
            <person name="Yamaguchi H."/>
            <person name="Suzuki S."/>
            <person name="Kawachi M."/>
        </authorList>
    </citation>
    <scope>NUCLEOTIDE SEQUENCE</scope>
    <source>
        <strain evidence="3">NIES-4236</strain>
    </source>
</reference>
<feature type="transmembrane region" description="Helical" evidence="1">
    <location>
        <begin position="110"/>
        <end position="127"/>
    </location>
</feature>
<comment type="caution">
    <text evidence="3">The sequence shown here is derived from an EMBL/GenBank/DDBJ whole genome shotgun (WGS) entry which is preliminary data.</text>
</comment>
<dbReference type="InterPro" id="IPR034136">
    <property type="entry name" value="TOPRIM_Topo6A/Spo11"/>
</dbReference>
<name>A0AAV3X8U0_9CYAN</name>
<keyword evidence="1" id="KW-1133">Transmembrane helix</keyword>
<gene>
    <name evidence="3" type="ORF">MiSe_33720</name>
</gene>
<dbReference type="Proteomes" id="UP001050975">
    <property type="component" value="Unassembled WGS sequence"/>
</dbReference>
<evidence type="ECO:0000256" key="1">
    <source>
        <dbReference type="SAM" id="Phobius"/>
    </source>
</evidence>
<protein>
    <recommendedName>
        <fullName evidence="2">Topoisomerase 6 subunit A/Spo11 TOPRIM domain-containing protein</fullName>
    </recommendedName>
</protein>
<keyword evidence="1" id="KW-0812">Transmembrane</keyword>
<dbReference type="GO" id="GO:0003677">
    <property type="term" value="F:DNA binding"/>
    <property type="evidence" value="ECO:0007669"/>
    <property type="project" value="InterPro"/>
</dbReference>
<sequence>MGMRCVRCGTDNNLRDRTNNQGRCKNCNHPFAFEPSAVTNTKLKFTDPFFAKVINDISDQNRLYFTPKQLFYLLDRRLKAKVDTSPICFGCTFVVMTIIIAIVVGSLGGSIIPALGLSFLISGIIYANRYQNGKIKPGKSFLISQAQSQDWITRWETINGKSKMLPSPRSESSNSEISPEISAYSFDRVVICDNTAIAQMLIANNFHFENSCAVLSITGYPESIFSTVLDMLRRNLDLKVYALHDASPSGVSLVHNLRTSPDWFLNSNAVIYDLGLLPRQIFSSRSVFVRNSTESAQSAKQLPEEVRRDLTSEELKWLDAGKFVELESFSPQRIIRVANQGIAKSQAPDSSDSLILIDSGADSVYVIESFG</sequence>
<dbReference type="SUPFAM" id="SSF56726">
    <property type="entry name" value="DNA topoisomerase IV, alpha subunit"/>
    <property type="match status" value="1"/>
</dbReference>
<dbReference type="AlphaFoldDB" id="A0AAV3X8U0"/>
<feature type="transmembrane region" description="Helical" evidence="1">
    <location>
        <begin position="86"/>
        <end position="104"/>
    </location>
</feature>
<feature type="domain" description="Topoisomerase 6 subunit A/Spo11 TOPRIM" evidence="2">
    <location>
        <begin position="189"/>
        <end position="258"/>
    </location>
</feature>
<evidence type="ECO:0000313" key="3">
    <source>
        <dbReference type="EMBL" id="GET38614.1"/>
    </source>
</evidence>
<dbReference type="EMBL" id="BLAY01000048">
    <property type="protein sequence ID" value="GET38614.1"/>
    <property type="molecule type" value="Genomic_DNA"/>
</dbReference>
<proteinExistence type="predicted"/>
<dbReference type="RefSeq" id="WP_226582554.1">
    <property type="nucleotide sequence ID" value="NZ_BLAY01000048.1"/>
</dbReference>
<evidence type="ECO:0000313" key="4">
    <source>
        <dbReference type="Proteomes" id="UP001050975"/>
    </source>
</evidence>
<keyword evidence="4" id="KW-1185">Reference proteome</keyword>
<accession>A0AAV3X8U0</accession>
<organism evidence="3 4">
    <name type="scientific">Microseira wollei NIES-4236</name>
    <dbReference type="NCBI Taxonomy" id="2530354"/>
    <lineage>
        <taxon>Bacteria</taxon>
        <taxon>Bacillati</taxon>
        <taxon>Cyanobacteriota</taxon>
        <taxon>Cyanophyceae</taxon>
        <taxon>Oscillatoriophycideae</taxon>
        <taxon>Aerosakkonematales</taxon>
        <taxon>Aerosakkonemataceae</taxon>
        <taxon>Microseira</taxon>
    </lineage>
</organism>
<keyword evidence="1" id="KW-0472">Membrane</keyword>
<dbReference type="Gene3D" id="3.40.1360.10">
    <property type="match status" value="1"/>
</dbReference>